<evidence type="ECO:0000256" key="1">
    <source>
        <dbReference type="ARBA" id="ARBA00002347"/>
    </source>
</evidence>
<dbReference type="GO" id="GO:0031979">
    <property type="term" value="C:plasma membrane-derived thylakoid lumen"/>
    <property type="evidence" value="ECO:0007669"/>
    <property type="project" value="UniProtKB-SubCell"/>
</dbReference>
<evidence type="ECO:0000313" key="15">
    <source>
        <dbReference type="Proteomes" id="UP000186868"/>
    </source>
</evidence>
<dbReference type="SUPFAM" id="SSF46626">
    <property type="entry name" value="Cytochrome c"/>
    <property type="match status" value="1"/>
</dbReference>
<dbReference type="InterPro" id="IPR008168">
    <property type="entry name" value="Cyt_C_IC"/>
</dbReference>
<feature type="binding site" description="covalent" evidence="12">
    <location>
        <position position="39"/>
    </location>
    <ligand>
        <name>heme c</name>
        <dbReference type="ChEBI" id="CHEBI:61717"/>
    </ligand>
</feature>
<dbReference type="PANTHER" id="PTHR34688:SF2">
    <property type="entry name" value="CYTOCHROME C6, CHLOROPLASTIC"/>
    <property type="match status" value="1"/>
</dbReference>
<dbReference type="EMBL" id="MRCB01000024">
    <property type="protein sequence ID" value="OKH20968.1"/>
    <property type="molecule type" value="Genomic_DNA"/>
</dbReference>
<dbReference type="FunFam" id="1.10.760.10:FF:000038">
    <property type="entry name" value="Cytochrome c6"/>
    <property type="match status" value="1"/>
</dbReference>
<keyword evidence="15" id="KW-1185">Reference proteome</keyword>
<evidence type="ECO:0000256" key="11">
    <source>
        <dbReference type="ARBA" id="ARBA00023078"/>
    </source>
</evidence>
<feature type="binding site" description="covalent" evidence="12">
    <location>
        <position position="42"/>
    </location>
    <ligand>
        <name>heme c</name>
        <dbReference type="ChEBI" id="CHEBI:61717"/>
    </ligand>
</feature>
<accession>A0A1U7HBQ9</accession>
<dbReference type="Proteomes" id="UP000186868">
    <property type="component" value="Unassembled WGS sequence"/>
</dbReference>
<evidence type="ECO:0000256" key="10">
    <source>
        <dbReference type="ARBA" id="ARBA00023004"/>
    </source>
</evidence>
<evidence type="ECO:0000256" key="5">
    <source>
        <dbReference type="ARBA" id="ARBA00022448"/>
    </source>
</evidence>
<gene>
    <name evidence="12" type="primary">petJ</name>
    <name evidence="14" type="ORF">NIES593_17075</name>
</gene>
<keyword evidence="10 12" id="KW-0408">Iron</keyword>
<keyword evidence="6 12" id="KW-0602">Photosynthesis</keyword>
<evidence type="ECO:0000256" key="6">
    <source>
        <dbReference type="ARBA" id="ARBA00022531"/>
    </source>
</evidence>
<dbReference type="InterPro" id="IPR036909">
    <property type="entry name" value="Cyt_c-like_dom_sf"/>
</dbReference>
<comment type="caution">
    <text evidence="14">The sequence shown here is derived from an EMBL/GenBank/DDBJ whole genome shotgun (WGS) entry which is preliminary data.</text>
</comment>
<keyword evidence="9 12" id="KW-0249">Electron transport</keyword>
<dbReference type="InterPro" id="IPR023655">
    <property type="entry name" value="Cyt_C6"/>
</dbReference>
<dbReference type="PANTHER" id="PTHR34688">
    <property type="entry name" value="CYTOCHROME C6, CHLOROPLASTIC"/>
    <property type="match status" value="1"/>
</dbReference>
<dbReference type="Gene3D" id="1.10.760.10">
    <property type="entry name" value="Cytochrome c-like domain"/>
    <property type="match status" value="1"/>
</dbReference>
<evidence type="ECO:0000256" key="9">
    <source>
        <dbReference type="ARBA" id="ARBA00022982"/>
    </source>
</evidence>
<feature type="binding site" description="axial binding residue" evidence="12">
    <location>
        <position position="83"/>
    </location>
    <ligand>
        <name>heme c</name>
        <dbReference type="ChEBI" id="CHEBI:61717"/>
    </ligand>
    <ligandPart>
        <name>Fe</name>
        <dbReference type="ChEBI" id="CHEBI:18248"/>
    </ligandPart>
</feature>
<dbReference type="RefSeq" id="WP_073600733.1">
    <property type="nucleotide sequence ID" value="NZ_MRCB01000024.1"/>
</dbReference>
<dbReference type="GO" id="GO:0009055">
    <property type="term" value="F:electron transfer activity"/>
    <property type="evidence" value="ECO:0007669"/>
    <property type="project" value="UniProtKB-UniRule"/>
</dbReference>
<keyword evidence="7 12" id="KW-0349">Heme</keyword>
<name>A0A1U7HBQ9_9CYAN</name>
<evidence type="ECO:0000256" key="12">
    <source>
        <dbReference type="HAMAP-Rule" id="MF_00594"/>
    </source>
</evidence>
<comment type="subunit">
    <text evidence="12">Monomer.</text>
</comment>
<dbReference type="PRINTS" id="PR00605">
    <property type="entry name" value="CYTCHROMECIC"/>
</dbReference>
<evidence type="ECO:0000256" key="2">
    <source>
        <dbReference type="ARBA" id="ARBA00004518"/>
    </source>
</evidence>
<reference evidence="14 15" key="1">
    <citation type="submission" date="2016-11" db="EMBL/GenBank/DDBJ databases">
        <title>Draft Genome Sequences of Nine Cyanobacterial Strains from Diverse Habitats.</title>
        <authorList>
            <person name="Zhu T."/>
            <person name="Hou S."/>
            <person name="Lu X."/>
            <person name="Hess W.R."/>
        </authorList>
    </citation>
    <scope>NUCLEOTIDE SEQUENCE [LARGE SCALE GENOMIC DNA]</scope>
    <source>
        <strain evidence="14 15">NIES-593</strain>
    </source>
</reference>
<dbReference type="NCBIfam" id="NF045930">
    <property type="entry name" value="Cytc6PetJCyano"/>
    <property type="match status" value="1"/>
</dbReference>
<evidence type="ECO:0000256" key="7">
    <source>
        <dbReference type="ARBA" id="ARBA00022617"/>
    </source>
</evidence>
<dbReference type="InterPro" id="IPR009056">
    <property type="entry name" value="Cyt_c-like_dom"/>
</dbReference>
<organism evidence="14 15">
    <name type="scientific">Hydrococcus rivularis NIES-593</name>
    <dbReference type="NCBI Taxonomy" id="1921803"/>
    <lineage>
        <taxon>Bacteria</taxon>
        <taxon>Bacillati</taxon>
        <taxon>Cyanobacteriota</taxon>
        <taxon>Cyanophyceae</taxon>
        <taxon>Pleurocapsales</taxon>
        <taxon>Hydrococcaceae</taxon>
        <taxon>Hydrococcus</taxon>
    </lineage>
</organism>
<comment type="similarity">
    <text evidence="3 12">Belongs to the cytochrome c family. PetJ subfamily.</text>
</comment>
<keyword evidence="12" id="KW-0732">Signal</keyword>
<comment type="subcellular location">
    <subcellularLocation>
        <location evidence="2 12">Cellular thylakoid lumen</location>
    </subcellularLocation>
</comment>
<dbReference type="OrthoDB" id="5570429at2"/>
<dbReference type="Pfam" id="PF13442">
    <property type="entry name" value="Cytochrome_CBB3"/>
    <property type="match status" value="1"/>
</dbReference>
<dbReference type="GO" id="GO:0005506">
    <property type="term" value="F:iron ion binding"/>
    <property type="evidence" value="ECO:0007669"/>
    <property type="project" value="InterPro"/>
</dbReference>
<feature type="domain" description="Cytochrome c" evidence="13">
    <location>
        <begin position="26"/>
        <end position="106"/>
    </location>
</feature>
<evidence type="ECO:0000313" key="14">
    <source>
        <dbReference type="EMBL" id="OKH20968.1"/>
    </source>
</evidence>
<comment type="function">
    <text evidence="1 12">Functions as an electron carrier between membrane-bound cytochrome b6-f and photosystem I in oxygenic photosynthesis.</text>
</comment>
<dbReference type="HAMAP" id="MF_00594">
    <property type="entry name" value="Cytc_PetJ"/>
    <property type="match status" value="1"/>
</dbReference>
<dbReference type="GO" id="GO:0015979">
    <property type="term" value="P:photosynthesis"/>
    <property type="evidence" value="ECO:0007669"/>
    <property type="project" value="UniProtKB-UniRule"/>
</dbReference>
<proteinExistence type="inferred from homology"/>
<evidence type="ECO:0000259" key="13">
    <source>
        <dbReference type="PROSITE" id="PS51007"/>
    </source>
</evidence>
<keyword evidence="8 12" id="KW-0479">Metal-binding</keyword>
<feature type="chain" id="PRO_5013410019" description="Cytochrome c6" evidence="12">
    <location>
        <begin position="26"/>
        <end position="111"/>
    </location>
</feature>
<dbReference type="GO" id="GO:0020037">
    <property type="term" value="F:heme binding"/>
    <property type="evidence" value="ECO:0007669"/>
    <property type="project" value="InterPro"/>
</dbReference>
<keyword evidence="5 12" id="KW-0813">Transport</keyword>
<sequence length="111" mass="11850" precursor="true">MKRFLSLSLLVLALFTLTFTRPALAGDLAKGAKLFSANCAACHAGGKNVVNAAKTLQKGDLEKYSMNSLEAIKTQIAKGKNAMPAFAGRLSEQEIDDVANYVLSQAEKGWS</sequence>
<feature type="binding site" description="axial binding residue" evidence="12">
    <location>
        <position position="43"/>
    </location>
    <ligand>
        <name>heme c</name>
        <dbReference type="ChEBI" id="CHEBI:61717"/>
    </ligand>
    <ligandPart>
        <name>Fe</name>
        <dbReference type="ChEBI" id="CHEBI:18248"/>
    </ligandPart>
</feature>
<dbReference type="PROSITE" id="PS51007">
    <property type="entry name" value="CYTC"/>
    <property type="match status" value="1"/>
</dbReference>
<keyword evidence="11 12" id="KW-0793">Thylakoid</keyword>
<dbReference type="AlphaFoldDB" id="A0A1U7HBQ9"/>
<evidence type="ECO:0000256" key="8">
    <source>
        <dbReference type="ARBA" id="ARBA00022723"/>
    </source>
</evidence>
<dbReference type="STRING" id="1921803.NIES593_17075"/>
<evidence type="ECO:0000256" key="3">
    <source>
        <dbReference type="ARBA" id="ARBA00009650"/>
    </source>
</evidence>
<protein>
    <recommendedName>
        <fullName evidence="4 12">Cytochrome c6</fullName>
    </recommendedName>
    <alternativeName>
        <fullName evidence="12">Cytochrome c-553</fullName>
    </alternativeName>
    <alternativeName>
        <fullName evidence="12">Cytochrome c553</fullName>
    </alternativeName>
    <alternativeName>
        <fullName evidence="12">Soluble cytochrome f</fullName>
    </alternativeName>
</protein>
<comment type="PTM">
    <text evidence="12">Binds 1 heme c group per subunit.</text>
</comment>
<feature type="signal peptide" evidence="12">
    <location>
        <begin position="1"/>
        <end position="25"/>
    </location>
</feature>
<evidence type="ECO:0000256" key="4">
    <source>
        <dbReference type="ARBA" id="ARBA00016152"/>
    </source>
</evidence>